<evidence type="ECO:0000256" key="2">
    <source>
        <dbReference type="ARBA" id="ARBA00022448"/>
    </source>
</evidence>
<evidence type="ECO:0000256" key="7">
    <source>
        <dbReference type="RuleBase" id="RU363032"/>
    </source>
</evidence>
<dbReference type="PANTHER" id="PTHR43744:SF9">
    <property type="entry name" value="POLYGALACTURONAN_RHAMNOGALACTURONAN TRANSPORT SYSTEM PERMEASE PROTEIN YTCP"/>
    <property type="match status" value="1"/>
</dbReference>
<dbReference type="AlphaFoldDB" id="A0A9D2I4R8"/>
<evidence type="ECO:0000256" key="3">
    <source>
        <dbReference type="ARBA" id="ARBA00022475"/>
    </source>
</evidence>
<keyword evidence="3" id="KW-1003">Cell membrane</keyword>
<organism evidence="9 10">
    <name type="scientific">Candidatus Eisenbergiella merdipullorum</name>
    <dbReference type="NCBI Taxonomy" id="2838553"/>
    <lineage>
        <taxon>Bacteria</taxon>
        <taxon>Bacillati</taxon>
        <taxon>Bacillota</taxon>
        <taxon>Clostridia</taxon>
        <taxon>Lachnospirales</taxon>
        <taxon>Lachnospiraceae</taxon>
        <taxon>Eisenbergiella</taxon>
    </lineage>
</organism>
<evidence type="ECO:0000259" key="8">
    <source>
        <dbReference type="PROSITE" id="PS50928"/>
    </source>
</evidence>
<feature type="transmembrane region" description="Helical" evidence="7">
    <location>
        <begin position="108"/>
        <end position="127"/>
    </location>
</feature>
<dbReference type="CDD" id="cd06261">
    <property type="entry name" value="TM_PBP2"/>
    <property type="match status" value="1"/>
</dbReference>
<keyword evidence="4 7" id="KW-0812">Transmembrane</keyword>
<evidence type="ECO:0000256" key="6">
    <source>
        <dbReference type="ARBA" id="ARBA00023136"/>
    </source>
</evidence>
<feature type="transmembrane region" description="Helical" evidence="7">
    <location>
        <begin position="139"/>
        <end position="160"/>
    </location>
</feature>
<evidence type="ECO:0000256" key="5">
    <source>
        <dbReference type="ARBA" id="ARBA00022989"/>
    </source>
</evidence>
<feature type="transmembrane region" description="Helical" evidence="7">
    <location>
        <begin position="263"/>
        <end position="279"/>
    </location>
</feature>
<dbReference type="Pfam" id="PF00528">
    <property type="entry name" value="BPD_transp_1"/>
    <property type="match status" value="1"/>
</dbReference>
<comment type="caution">
    <text evidence="9">The sequence shown here is derived from an EMBL/GenBank/DDBJ whole genome shotgun (WGS) entry which is preliminary data.</text>
</comment>
<proteinExistence type="inferred from homology"/>
<dbReference type="InterPro" id="IPR000515">
    <property type="entry name" value="MetI-like"/>
</dbReference>
<dbReference type="EMBL" id="DWYY01000044">
    <property type="protein sequence ID" value="HJA92207.1"/>
    <property type="molecule type" value="Genomic_DNA"/>
</dbReference>
<feature type="domain" description="ABC transmembrane type-1" evidence="8">
    <location>
        <begin position="73"/>
        <end position="276"/>
    </location>
</feature>
<comment type="similarity">
    <text evidence="7">Belongs to the binding-protein-dependent transport system permease family.</text>
</comment>
<evidence type="ECO:0000256" key="4">
    <source>
        <dbReference type="ARBA" id="ARBA00022692"/>
    </source>
</evidence>
<feature type="transmembrane region" description="Helical" evidence="7">
    <location>
        <begin position="72"/>
        <end position="96"/>
    </location>
</feature>
<dbReference type="SUPFAM" id="SSF161098">
    <property type="entry name" value="MetI-like"/>
    <property type="match status" value="1"/>
</dbReference>
<dbReference type="InterPro" id="IPR035906">
    <property type="entry name" value="MetI-like_sf"/>
</dbReference>
<dbReference type="PROSITE" id="PS50928">
    <property type="entry name" value="ABC_TM1"/>
    <property type="match status" value="1"/>
</dbReference>
<evidence type="ECO:0000313" key="9">
    <source>
        <dbReference type="EMBL" id="HJA92207.1"/>
    </source>
</evidence>
<keyword evidence="5 7" id="KW-1133">Transmembrane helix</keyword>
<keyword evidence="6 7" id="KW-0472">Membrane</keyword>
<evidence type="ECO:0000256" key="1">
    <source>
        <dbReference type="ARBA" id="ARBA00004651"/>
    </source>
</evidence>
<name>A0A9D2I4R8_9FIRM</name>
<evidence type="ECO:0000313" key="10">
    <source>
        <dbReference type="Proteomes" id="UP000886858"/>
    </source>
</evidence>
<dbReference type="GO" id="GO:0055085">
    <property type="term" value="P:transmembrane transport"/>
    <property type="evidence" value="ECO:0007669"/>
    <property type="project" value="InterPro"/>
</dbReference>
<dbReference type="GO" id="GO:0005886">
    <property type="term" value="C:plasma membrane"/>
    <property type="evidence" value="ECO:0007669"/>
    <property type="project" value="UniProtKB-SubCell"/>
</dbReference>
<accession>A0A9D2I4R8</accession>
<dbReference type="Proteomes" id="UP000886858">
    <property type="component" value="Unassembled WGS sequence"/>
</dbReference>
<sequence length="294" mass="32815">MRKRKRLSVFEIINIIVLLLLGAVTLIPCLTVLAKACSDPRYVLLGEVAILPKGFQLDTIKYVLHQTEFFNAFRVSVTVTLVGTIMAMFITVLAAYPLSKPHFRGRKVFLYLFVFVMLFNAGMVPTYLLYRSLHLTNTIWALIFSGGFSVFNLFVVKNYFESLPESVEEAAKIDGASNAAILFRVVIPMSTPVLATVTLFYGVGYWNNYFSGVTYITDPSLKSLQQYLYDLIQMAENSMDSTGNVTSIAETMATMSSETVRDATILVSTVPILILYPFLQKYFVKGMTVGSVKG</sequence>
<comment type="subcellular location">
    <subcellularLocation>
        <location evidence="1 7">Cell membrane</location>
        <topology evidence="1 7">Multi-pass membrane protein</topology>
    </subcellularLocation>
</comment>
<feature type="transmembrane region" description="Helical" evidence="7">
    <location>
        <begin position="12"/>
        <end position="34"/>
    </location>
</feature>
<dbReference type="Gene3D" id="1.10.3720.10">
    <property type="entry name" value="MetI-like"/>
    <property type="match status" value="1"/>
</dbReference>
<gene>
    <name evidence="9" type="ORF">H9717_03685</name>
</gene>
<protein>
    <submittedName>
        <fullName evidence="9">Carbohydrate ABC transporter permease</fullName>
    </submittedName>
</protein>
<keyword evidence="2 7" id="KW-0813">Transport</keyword>
<reference evidence="9" key="1">
    <citation type="journal article" date="2021" name="PeerJ">
        <title>Extensive microbial diversity within the chicken gut microbiome revealed by metagenomics and culture.</title>
        <authorList>
            <person name="Gilroy R."/>
            <person name="Ravi A."/>
            <person name="Getino M."/>
            <person name="Pursley I."/>
            <person name="Horton D.L."/>
            <person name="Alikhan N.F."/>
            <person name="Baker D."/>
            <person name="Gharbi K."/>
            <person name="Hall N."/>
            <person name="Watson M."/>
            <person name="Adriaenssens E.M."/>
            <person name="Foster-Nyarko E."/>
            <person name="Jarju S."/>
            <person name="Secka A."/>
            <person name="Antonio M."/>
            <person name="Oren A."/>
            <person name="Chaudhuri R.R."/>
            <person name="La Ragione R."/>
            <person name="Hildebrand F."/>
            <person name="Pallen M.J."/>
        </authorList>
    </citation>
    <scope>NUCLEOTIDE SEQUENCE</scope>
    <source>
        <strain evidence="9">CHK179-7159</strain>
    </source>
</reference>
<feature type="transmembrane region" description="Helical" evidence="7">
    <location>
        <begin position="181"/>
        <end position="203"/>
    </location>
</feature>
<dbReference type="PANTHER" id="PTHR43744">
    <property type="entry name" value="ABC TRANSPORTER PERMEASE PROTEIN MG189-RELATED-RELATED"/>
    <property type="match status" value="1"/>
</dbReference>
<reference evidence="9" key="2">
    <citation type="submission" date="2021-04" db="EMBL/GenBank/DDBJ databases">
        <authorList>
            <person name="Gilroy R."/>
        </authorList>
    </citation>
    <scope>NUCLEOTIDE SEQUENCE</scope>
    <source>
        <strain evidence="9">CHK179-7159</strain>
    </source>
</reference>